<keyword evidence="2" id="KW-1133">Transmembrane helix</keyword>
<feature type="compositionally biased region" description="Low complexity" evidence="1">
    <location>
        <begin position="39"/>
        <end position="48"/>
    </location>
</feature>
<dbReference type="OrthoDB" id="10467542at2759"/>
<dbReference type="AlphaFoldDB" id="A0A9W9FYX8"/>
<proteinExistence type="predicted"/>
<feature type="transmembrane region" description="Helical" evidence="2">
    <location>
        <begin position="73"/>
        <end position="97"/>
    </location>
</feature>
<gene>
    <name evidence="3" type="ORF">N7456_004802</name>
</gene>
<name>A0A9W9FYX8_9EURO</name>
<reference evidence="3" key="2">
    <citation type="journal article" date="2023" name="IMA Fungus">
        <title>Comparative genomic study of the Penicillium genus elucidates a diverse pangenome and 15 lateral gene transfer events.</title>
        <authorList>
            <person name="Petersen C."/>
            <person name="Sorensen T."/>
            <person name="Nielsen M.R."/>
            <person name="Sondergaard T.E."/>
            <person name="Sorensen J.L."/>
            <person name="Fitzpatrick D.A."/>
            <person name="Frisvad J.C."/>
            <person name="Nielsen K.L."/>
        </authorList>
    </citation>
    <scope>NUCLEOTIDE SEQUENCE</scope>
    <source>
        <strain evidence="3">IBT 30069</strain>
    </source>
</reference>
<dbReference type="EMBL" id="JAPQKH010000003">
    <property type="protein sequence ID" value="KAJ5108127.1"/>
    <property type="molecule type" value="Genomic_DNA"/>
</dbReference>
<feature type="compositionally biased region" description="Polar residues" evidence="1">
    <location>
        <begin position="1"/>
        <end position="10"/>
    </location>
</feature>
<evidence type="ECO:0000313" key="4">
    <source>
        <dbReference type="Proteomes" id="UP001149165"/>
    </source>
</evidence>
<accession>A0A9W9FYX8</accession>
<protein>
    <submittedName>
        <fullName evidence="3">Uncharacterized protein</fullName>
    </submittedName>
</protein>
<feature type="compositionally biased region" description="Basic and acidic residues" evidence="1">
    <location>
        <begin position="29"/>
        <end position="38"/>
    </location>
</feature>
<reference evidence="3" key="1">
    <citation type="submission" date="2022-11" db="EMBL/GenBank/DDBJ databases">
        <authorList>
            <person name="Petersen C."/>
        </authorList>
    </citation>
    <scope>NUCLEOTIDE SEQUENCE</scope>
    <source>
        <strain evidence="3">IBT 30069</strain>
    </source>
</reference>
<feature type="region of interest" description="Disordered" evidence="1">
    <location>
        <begin position="1"/>
        <end position="54"/>
    </location>
</feature>
<sequence length="169" mass="18410">MSSDMVSQPTICPPEPGYFGGVSQPRPSRFQEDVKDLESQNSSSLNSSPKNAPTIPTEAELKKLAKAKKIRRAVYFVGLLLACGFALVLGMMGSGIIKNQASPIERNNARPETAGPLMQSLGEDVAAMVTSDYATERVRRNSEIDLKLDAWFNLPENLVNDKARLDRAG</sequence>
<evidence type="ECO:0000256" key="2">
    <source>
        <dbReference type="SAM" id="Phobius"/>
    </source>
</evidence>
<comment type="caution">
    <text evidence="3">The sequence shown here is derived from an EMBL/GenBank/DDBJ whole genome shotgun (WGS) entry which is preliminary data.</text>
</comment>
<keyword evidence="2" id="KW-0472">Membrane</keyword>
<evidence type="ECO:0000256" key="1">
    <source>
        <dbReference type="SAM" id="MobiDB-lite"/>
    </source>
</evidence>
<evidence type="ECO:0000313" key="3">
    <source>
        <dbReference type="EMBL" id="KAJ5108127.1"/>
    </source>
</evidence>
<keyword evidence="2" id="KW-0812">Transmembrane</keyword>
<organism evidence="3 4">
    <name type="scientific">Penicillium angulare</name>
    <dbReference type="NCBI Taxonomy" id="116970"/>
    <lineage>
        <taxon>Eukaryota</taxon>
        <taxon>Fungi</taxon>
        <taxon>Dikarya</taxon>
        <taxon>Ascomycota</taxon>
        <taxon>Pezizomycotina</taxon>
        <taxon>Eurotiomycetes</taxon>
        <taxon>Eurotiomycetidae</taxon>
        <taxon>Eurotiales</taxon>
        <taxon>Aspergillaceae</taxon>
        <taxon>Penicillium</taxon>
    </lineage>
</organism>
<dbReference type="Proteomes" id="UP001149165">
    <property type="component" value="Unassembled WGS sequence"/>
</dbReference>
<keyword evidence="4" id="KW-1185">Reference proteome</keyword>